<keyword evidence="4" id="KW-1185">Reference proteome</keyword>
<evidence type="ECO:0000313" key="3">
    <source>
        <dbReference type="EMBL" id="MFG1702612.1"/>
    </source>
</evidence>
<reference evidence="3 4" key="1">
    <citation type="submission" date="2024-10" db="EMBL/GenBank/DDBJ databases">
        <authorList>
            <person name="Topkara A.R."/>
            <person name="Saygin H."/>
        </authorList>
    </citation>
    <scope>NUCLEOTIDE SEQUENCE [LARGE SCALE GENOMIC DNA]</scope>
    <source>
        <strain evidence="3 4">M3C6</strain>
    </source>
</reference>
<evidence type="ECO:0000256" key="2">
    <source>
        <dbReference type="SAM" id="Phobius"/>
    </source>
</evidence>
<dbReference type="Proteomes" id="UP001603978">
    <property type="component" value="Unassembled WGS sequence"/>
</dbReference>
<feature type="compositionally biased region" description="Basic residues" evidence="1">
    <location>
        <begin position="151"/>
        <end position="165"/>
    </location>
</feature>
<proteinExistence type="predicted"/>
<accession>A0ABW7A5L4</accession>
<name>A0ABW7A5L4_9ACTN</name>
<dbReference type="RefSeq" id="WP_393162535.1">
    <property type="nucleotide sequence ID" value="NZ_JBICRM010000003.1"/>
</dbReference>
<keyword evidence="2" id="KW-1133">Transmembrane helix</keyword>
<organism evidence="3 4">
    <name type="scientific">Nonomuraea marmarensis</name>
    <dbReference type="NCBI Taxonomy" id="3351344"/>
    <lineage>
        <taxon>Bacteria</taxon>
        <taxon>Bacillati</taxon>
        <taxon>Actinomycetota</taxon>
        <taxon>Actinomycetes</taxon>
        <taxon>Streptosporangiales</taxon>
        <taxon>Streptosporangiaceae</taxon>
        <taxon>Nonomuraea</taxon>
    </lineage>
</organism>
<keyword evidence="2" id="KW-0472">Membrane</keyword>
<feature type="region of interest" description="Disordered" evidence="1">
    <location>
        <begin position="143"/>
        <end position="165"/>
    </location>
</feature>
<comment type="caution">
    <text evidence="3">The sequence shown here is derived from an EMBL/GenBank/DDBJ whole genome shotgun (WGS) entry which is preliminary data.</text>
</comment>
<protein>
    <submittedName>
        <fullName evidence="3">Uncharacterized protein</fullName>
    </submittedName>
</protein>
<evidence type="ECO:0000256" key="1">
    <source>
        <dbReference type="SAM" id="MobiDB-lite"/>
    </source>
</evidence>
<gene>
    <name evidence="3" type="ORF">ACFLIM_05410</name>
</gene>
<feature type="transmembrane region" description="Helical" evidence="2">
    <location>
        <begin position="118"/>
        <end position="136"/>
    </location>
</feature>
<sequence length="165" mass="17674">MTSLSVFYDWGGSRDVGQIDHAGILEKVDGERIFTIEANVDKVWLKRKERDQSKVVGYGLPGKVQEKAPGEDRDVVLLEGELGDPPAQPAAYQRAVKPKAVVALAPAPAEAMPFVDTMAVPAGVMAALLGAVLIIRRARARQSVQRSATGGRHRRGGGRHRTAAA</sequence>
<evidence type="ECO:0000313" key="4">
    <source>
        <dbReference type="Proteomes" id="UP001603978"/>
    </source>
</evidence>
<keyword evidence="2" id="KW-0812">Transmembrane</keyword>
<dbReference type="EMBL" id="JBICRM010000003">
    <property type="protein sequence ID" value="MFG1702612.1"/>
    <property type="molecule type" value="Genomic_DNA"/>
</dbReference>